<sequence>ADDKSVSCAIKRYELQSIAMIRKTNLSRKKSFILVAWNFRDIVSTLYPGVSLQFFNSKHVHNRFLLSTNSILEFIPPCSLSLQPVMPFVLRAATNVQHS</sequence>
<feature type="non-terminal residue" evidence="1">
    <location>
        <position position="1"/>
    </location>
</feature>
<dbReference type="EMBL" id="HACG01005028">
    <property type="protein sequence ID" value="CEK51893.1"/>
    <property type="molecule type" value="Transcribed_RNA"/>
</dbReference>
<proteinExistence type="predicted"/>
<feature type="non-terminal residue" evidence="1">
    <location>
        <position position="99"/>
    </location>
</feature>
<gene>
    <name evidence="1" type="primary">ORF14765</name>
</gene>
<reference evidence="1" key="1">
    <citation type="submission" date="2014-12" db="EMBL/GenBank/DDBJ databases">
        <title>Insight into the proteome of Arion vulgaris.</title>
        <authorList>
            <person name="Aradska J."/>
            <person name="Bulat T."/>
            <person name="Smidak R."/>
            <person name="Sarate P."/>
            <person name="Gangsoo J."/>
            <person name="Sialana F."/>
            <person name="Bilban M."/>
            <person name="Lubec G."/>
        </authorList>
    </citation>
    <scope>NUCLEOTIDE SEQUENCE</scope>
    <source>
        <tissue evidence="1">Skin</tissue>
    </source>
</reference>
<accession>A0A0B6Y727</accession>
<organism evidence="1">
    <name type="scientific">Arion vulgaris</name>
    <dbReference type="NCBI Taxonomy" id="1028688"/>
    <lineage>
        <taxon>Eukaryota</taxon>
        <taxon>Metazoa</taxon>
        <taxon>Spiralia</taxon>
        <taxon>Lophotrochozoa</taxon>
        <taxon>Mollusca</taxon>
        <taxon>Gastropoda</taxon>
        <taxon>Heterobranchia</taxon>
        <taxon>Euthyneura</taxon>
        <taxon>Panpulmonata</taxon>
        <taxon>Eupulmonata</taxon>
        <taxon>Stylommatophora</taxon>
        <taxon>Helicina</taxon>
        <taxon>Arionoidea</taxon>
        <taxon>Arionidae</taxon>
        <taxon>Arion</taxon>
    </lineage>
</organism>
<protein>
    <submittedName>
        <fullName evidence="1">Uncharacterized protein</fullName>
    </submittedName>
</protein>
<evidence type="ECO:0000313" key="1">
    <source>
        <dbReference type="EMBL" id="CEK51893.1"/>
    </source>
</evidence>
<dbReference type="AlphaFoldDB" id="A0A0B6Y727"/>
<name>A0A0B6Y727_9EUPU</name>